<dbReference type="AlphaFoldDB" id="A0A8S1NQI2"/>
<organism evidence="1 2">
    <name type="scientific">Paramecium primaurelia</name>
    <dbReference type="NCBI Taxonomy" id="5886"/>
    <lineage>
        <taxon>Eukaryota</taxon>
        <taxon>Sar</taxon>
        <taxon>Alveolata</taxon>
        <taxon>Ciliophora</taxon>
        <taxon>Intramacronucleata</taxon>
        <taxon>Oligohymenophorea</taxon>
        <taxon>Peniculida</taxon>
        <taxon>Parameciidae</taxon>
        <taxon>Paramecium</taxon>
    </lineage>
</organism>
<proteinExistence type="predicted"/>
<dbReference type="Proteomes" id="UP000688137">
    <property type="component" value="Unassembled WGS sequence"/>
</dbReference>
<name>A0A8S1NQI2_PARPR</name>
<dbReference type="OMA" id="QYETEWK"/>
<comment type="caution">
    <text evidence="1">The sequence shown here is derived from an EMBL/GenBank/DDBJ whole genome shotgun (WGS) entry which is preliminary data.</text>
</comment>
<keyword evidence="2" id="KW-1185">Reference proteome</keyword>
<gene>
    <name evidence="1" type="ORF">PPRIM_AZ9-3.1.T0990040</name>
</gene>
<evidence type="ECO:0000313" key="1">
    <source>
        <dbReference type="EMBL" id="CAD8095587.1"/>
    </source>
</evidence>
<protein>
    <submittedName>
        <fullName evidence="1">Uncharacterized protein</fullName>
    </submittedName>
</protein>
<evidence type="ECO:0000313" key="2">
    <source>
        <dbReference type="Proteomes" id="UP000688137"/>
    </source>
</evidence>
<accession>A0A8S1NQI2</accession>
<reference evidence="1" key="1">
    <citation type="submission" date="2021-01" db="EMBL/GenBank/DDBJ databases">
        <authorList>
            <consortium name="Genoscope - CEA"/>
            <person name="William W."/>
        </authorList>
    </citation>
    <scope>NUCLEOTIDE SEQUENCE</scope>
</reference>
<sequence>MSLNIYNEEEEQRFTSDYQMDCYERDYPQTMDENYTINYSPLQSKQSFKKAKTGQNKHIRKIKQLKKLKKISQYDKEWINFLIQRVSQIEEEGQFENLEIDLSQKEFQKILRRMKRLDLN</sequence>
<dbReference type="EMBL" id="CAJJDM010000102">
    <property type="protein sequence ID" value="CAD8095587.1"/>
    <property type="molecule type" value="Genomic_DNA"/>
</dbReference>